<evidence type="ECO:0000313" key="3">
    <source>
        <dbReference type="Proteomes" id="UP000694680"/>
    </source>
</evidence>
<accession>A0A8C5HZV2</accession>
<dbReference type="AlphaFoldDB" id="A0A8C5HZV2"/>
<evidence type="ECO:0000313" key="2">
    <source>
        <dbReference type="Ensembl" id="ENSGWIP00000052111.1"/>
    </source>
</evidence>
<keyword evidence="3" id="KW-1185">Reference proteome</keyword>
<reference evidence="2" key="1">
    <citation type="submission" date="2020-06" db="EMBL/GenBank/DDBJ databases">
        <authorList>
            <consortium name="Wellcome Sanger Institute Data Sharing"/>
        </authorList>
    </citation>
    <scope>NUCLEOTIDE SEQUENCE [LARGE SCALE GENOMIC DNA]</scope>
</reference>
<dbReference type="Ensembl" id="ENSGWIT00000056257.1">
    <property type="protein sequence ID" value="ENSGWIP00000052111.1"/>
    <property type="gene ID" value="ENSGWIG00000025180.1"/>
</dbReference>
<dbReference type="InterPro" id="IPR043502">
    <property type="entry name" value="DNA/RNA_pol_sf"/>
</dbReference>
<evidence type="ECO:0000259" key="1">
    <source>
        <dbReference type="PROSITE" id="PS50878"/>
    </source>
</evidence>
<protein>
    <recommendedName>
        <fullName evidence="1">Reverse transcriptase domain-containing protein</fullName>
    </recommendedName>
</protein>
<dbReference type="Pfam" id="PF00078">
    <property type="entry name" value="RVT_1"/>
    <property type="match status" value="1"/>
</dbReference>
<dbReference type="InterPro" id="IPR000477">
    <property type="entry name" value="RT_dom"/>
</dbReference>
<feature type="domain" description="Reverse transcriptase" evidence="1">
    <location>
        <begin position="1"/>
        <end position="187"/>
    </location>
</feature>
<reference evidence="2" key="2">
    <citation type="submission" date="2025-08" db="UniProtKB">
        <authorList>
            <consortium name="Ensembl"/>
        </authorList>
    </citation>
    <scope>IDENTIFICATION</scope>
</reference>
<reference evidence="2" key="3">
    <citation type="submission" date="2025-09" db="UniProtKB">
        <authorList>
            <consortium name="Ensembl"/>
        </authorList>
    </citation>
    <scope>IDENTIFICATION</scope>
</reference>
<name>A0A8C5HZV2_GOUWI</name>
<dbReference type="SUPFAM" id="SSF56672">
    <property type="entry name" value="DNA/RNA polymerases"/>
    <property type="match status" value="1"/>
</dbReference>
<sequence>MMAADSEKCSVLVLLDLSSAFDTVDHHILIGRLRDVAGLSGPVLEWFRSYLTGRTFSVYYNNETSETADLKWGVPQGSVLGPLLFLIYLLPLGELIQQCPDVSYHLYADDLQLYCSFKPSEPQNVLSLTNCLVKVKQWLNENSLQLNSSKTETLVVAPDIIAPLIKQHLGALSSTVKSSIRNLGVTFDEGMSLERHSKQLIRNCFFHLRNISKLRHIVSGPELEMVIHAFVSSRLDYCNSLFTCLSKKDLARLQVVQNSAARLLTRTCRRAHITPILKTLHWLPVIYRMNFKILVLTFRALHGQAPEYIEGLIQPYVSNRSLRSSSQNLLMVPRTRFKTRGDHSFKAVAPRLWNALPHTLRMLDSVDVFKSHLKTHFFMEAFLTHSCL</sequence>
<organism evidence="2 3">
    <name type="scientific">Gouania willdenowi</name>
    <name type="common">Blunt-snouted clingfish</name>
    <name type="synonym">Lepadogaster willdenowi</name>
    <dbReference type="NCBI Taxonomy" id="441366"/>
    <lineage>
        <taxon>Eukaryota</taxon>
        <taxon>Metazoa</taxon>
        <taxon>Chordata</taxon>
        <taxon>Craniata</taxon>
        <taxon>Vertebrata</taxon>
        <taxon>Euteleostomi</taxon>
        <taxon>Actinopterygii</taxon>
        <taxon>Neopterygii</taxon>
        <taxon>Teleostei</taxon>
        <taxon>Neoteleostei</taxon>
        <taxon>Acanthomorphata</taxon>
        <taxon>Ovalentaria</taxon>
        <taxon>Blenniimorphae</taxon>
        <taxon>Blenniiformes</taxon>
        <taxon>Gobiesocoidei</taxon>
        <taxon>Gobiesocidae</taxon>
        <taxon>Gobiesocinae</taxon>
        <taxon>Gouania</taxon>
    </lineage>
</organism>
<dbReference type="PROSITE" id="PS50878">
    <property type="entry name" value="RT_POL"/>
    <property type="match status" value="1"/>
</dbReference>
<dbReference type="PANTHER" id="PTHR33332">
    <property type="entry name" value="REVERSE TRANSCRIPTASE DOMAIN-CONTAINING PROTEIN"/>
    <property type="match status" value="1"/>
</dbReference>
<proteinExistence type="predicted"/>
<dbReference type="Proteomes" id="UP000694680">
    <property type="component" value="Chromosome 6"/>
</dbReference>